<keyword evidence="2" id="KW-1185">Reference proteome</keyword>
<name>A0A4P9ZKK4_9FUNG</name>
<sequence length="480" mass="54231">MRVPISVFSFSVHLLQVANTRASLPYAATESSEVSTGSTAISESPEYEIDPTRAGLIGQVPKYSWVNKPLGDWDTLLQQQFNIYTSQQAWNAMTPTWLHQAGLEVWDTLLTSIDSRFGPSFNHCTKIHESGKRYVYDECYFTAAKFGKFLKLNQGSPFLANNHRVAINMAKLGEEELQKEFPMTANVNGHQLVALWEKIIVTSFSTHTATSVQLFDSPTLLNVGPVSEALCLENQLPLIAIRILAASIWRLYSEPKRHAEIMLFFKHAVKQIATISGSQAIKMVVDYIHQLAFMIITLATLRKDEPIVSEVLRILEVSVDTGSKVGEPLITREAYWTTLQYRNMQTASRNLNAVWPPTARGNTLLTHPWNTIPLYTQVFQLTDEGDLIQSVPSAGIQTPGLLDKPELKNSITGRKVEDYRFAEEIQKRAVRIKHYHSKKAERQGADPVITKMHPESEKYTVKESIKWVGRGLRILFDHSY</sequence>
<gene>
    <name evidence="1" type="ORF">BJ085DRAFT_32486</name>
</gene>
<proteinExistence type="predicted"/>
<evidence type="ECO:0000313" key="1">
    <source>
        <dbReference type="EMBL" id="RKP33623.1"/>
    </source>
</evidence>
<dbReference type="Proteomes" id="UP000268162">
    <property type="component" value="Unassembled WGS sequence"/>
</dbReference>
<evidence type="ECO:0000313" key="2">
    <source>
        <dbReference type="Proteomes" id="UP000268162"/>
    </source>
</evidence>
<protein>
    <submittedName>
        <fullName evidence="1">Uncharacterized protein</fullName>
    </submittedName>
</protein>
<reference evidence="2" key="1">
    <citation type="journal article" date="2018" name="Nat. Microbiol.">
        <title>Leveraging single-cell genomics to expand the fungal tree of life.</title>
        <authorList>
            <person name="Ahrendt S.R."/>
            <person name="Quandt C.A."/>
            <person name="Ciobanu D."/>
            <person name="Clum A."/>
            <person name="Salamov A."/>
            <person name="Andreopoulos B."/>
            <person name="Cheng J.F."/>
            <person name="Woyke T."/>
            <person name="Pelin A."/>
            <person name="Henrissat B."/>
            <person name="Reynolds N.K."/>
            <person name="Benny G.L."/>
            <person name="Smith M.E."/>
            <person name="James T.Y."/>
            <person name="Grigoriev I.V."/>
        </authorList>
    </citation>
    <scope>NUCLEOTIDE SEQUENCE [LARGE SCALE GENOMIC DNA]</scope>
    <source>
        <strain evidence="2">RSA 468</strain>
    </source>
</reference>
<accession>A0A4P9ZKK4</accession>
<dbReference type="EMBL" id="ML003689">
    <property type="protein sequence ID" value="RKP33623.1"/>
    <property type="molecule type" value="Genomic_DNA"/>
</dbReference>
<dbReference type="AlphaFoldDB" id="A0A4P9ZKK4"/>
<organism evidence="1 2">
    <name type="scientific">Dimargaris cristalligena</name>
    <dbReference type="NCBI Taxonomy" id="215637"/>
    <lineage>
        <taxon>Eukaryota</taxon>
        <taxon>Fungi</taxon>
        <taxon>Fungi incertae sedis</taxon>
        <taxon>Zoopagomycota</taxon>
        <taxon>Kickxellomycotina</taxon>
        <taxon>Dimargaritomycetes</taxon>
        <taxon>Dimargaritales</taxon>
        <taxon>Dimargaritaceae</taxon>
        <taxon>Dimargaris</taxon>
    </lineage>
</organism>